<dbReference type="PANTHER" id="PTHR13028">
    <property type="entry name" value="RRNA PROCESSING PROTEIN EBNA1-BINDING PROTEIN-RELATED"/>
    <property type="match status" value="1"/>
</dbReference>
<dbReference type="GO" id="GO:0042273">
    <property type="term" value="P:ribosomal large subunit biogenesis"/>
    <property type="evidence" value="ECO:0007669"/>
    <property type="project" value="TreeGrafter"/>
</dbReference>
<dbReference type="GO" id="GO:0034399">
    <property type="term" value="C:nuclear periphery"/>
    <property type="evidence" value="ECO:0007669"/>
    <property type="project" value="TreeGrafter"/>
</dbReference>
<dbReference type="Pfam" id="PF05890">
    <property type="entry name" value="Ebp2"/>
    <property type="match status" value="1"/>
</dbReference>
<evidence type="ECO:0000256" key="3">
    <source>
        <dbReference type="ARBA" id="ARBA00022517"/>
    </source>
</evidence>
<comment type="subcellular location">
    <subcellularLocation>
        <location evidence="1">Nucleus</location>
        <location evidence="1">Nucleolus</location>
    </subcellularLocation>
</comment>
<evidence type="ECO:0000313" key="8">
    <source>
        <dbReference type="Proteomes" id="UP000593562"/>
    </source>
</evidence>
<gene>
    <name evidence="7" type="ORF">HS088_TW19G00701</name>
</gene>
<dbReference type="GO" id="GO:0006364">
    <property type="term" value="P:rRNA processing"/>
    <property type="evidence" value="ECO:0007669"/>
    <property type="project" value="TreeGrafter"/>
</dbReference>
<comment type="similarity">
    <text evidence="2">Belongs to the EBP2 family.</text>
</comment>
<dbReference type="EMBL" id="JAAARO010000019">
    <property type="protein sequence ID" value="KAF5731097.1"/>
    <property type="molecule type" value="Genomic_DNA"/>
</dbReference>
<evidence type="ECO:0000256" key="4">
    <source>
        <dbReference type="ARBA" id="ARBA00023054"/>
    </source>
</evidence>
<keyword evidence="3" id="KW-0690">Ribosome biogenesis</keyword>
<dbReference type="AlphaFoldDB" id="A0A7J7CB58"/>
<name>A0A7J7CB58_TRIWF</name>
<evidence type="ECO:0000256" key="6">
    <source>
        <dbReference type="SAM" id="MobiDB-lite"/>
    </source>
</evidence>
<evidence type="ECO:0000256" key="2">
    <source>
        <dbReference type="ARBA" id="ARBA00007336"/>
    </source>
</evidence>
<evidence type="ECO:0000256" key="1">
    <source>
        <dbReference type="ARBA" id="ARBA00004604"/>
    </source>
</evidence>
<accession>A0A7J7CB58</accession>
<comment type="caution">
    <text evidence="7">The sequence shown here is derived from an EMBL/GenBank/DDBJ whole genome shotgun (WGS) entry which is preliminary data.</text>
</comment>
<keyword evidence="4" id="KW-0175">Coiled coil</keyword>
<dbReference type="PANTHER" id="PTHR13028:SF0">
    <property type="entry name" value="RRNA-PROCESSING PROTEIN EBP2-RELATED"/>
    <property type="match status" value="1"/>
</dbReference>
<feature type="region of interest" description="Disordered" evidence="6">
    <location>
        <begin position="1"/>
        <end position="35"/>
    </location>
</feature>
<keyword evidence="5" id="KW-0539">Nucleus</keyword>
<dbReference type="GO" id="GO:0005730">
    <property type="term" value="C:nucleolus"/>
    <property type="evidence" value="ECO:0007669"/>
    <property type="project" value="UniProtKB-SubCell"/>
</dbReference>
<evidence type="ECO:0000313" key="7">
    <source>
        <dbReference type="EMBL" id="KAF5731097.1"/>
    </source>
</evidence>
<dbReference type="GO" id="GO:0030687">
    <property type="term" value="C:preribosome, large subunit precursor"/>
    <property type="evidence" value="ECO:0007669"/>
    <property type="project" value="TreeGrafter"/>
</dbReference>
<dbReference type="InterPro" id="IPR008610">
    <property type="entry name" value="Ebp2"/>
</dbReference>
<evidence type="ECO:0008006" key="9">
    <source>
        <dbReference type="Google" id="ProtNLM"/>
    </source>
</evidence>
<reference evidence="7 8" key="1">
    <citation type="journal article" date="2020" name="Nat. Commun.">
        <title>Genome of Tripterygium wilfordii and identification of cytochrome P450 involved in triptolide biosynthesis.</title>
        <authorList>
            <person name="Tu L."/>
            <person name="Su P."/>
            <person name="Zhang Z."/>
            <person name="Gao L."/>
            <person name="Wang J."/>
            <person name="Hu T."/>
            <person name="Zhou J."/>
            <person name="Zhang Y."/>
            <person name="Zhao Y."/>
            <person name="Liu Y."/>
            <person name="Song Y."/>
            <person name="Tong Y."/>
            <person name="Lu Y."/>
            <person name="Yang J."/>
            <person name="Xu C."/>
            <person name="Jia M."/>
            <person name="Peters R.J."/>
            <person name="Huang L."/>
            <person name="Gao W."/>
        </authorList>
    </citation>
    <scope>NUCLEOTIDE SEQUENCE [LARGE SCALE GENOMIC DNA]</scope>
    <source>
        <strain evidence="8">cv. XIE 37</strain>
        <tissue evidence="7">Leaf</tissue>
    </source>
</reference>
<feature type="compositionally biased region" description="Acidic residues" evidence="6">
    <location>
        <begin position="1"/>
        <end position="31"/>
    </location>
</feature>
<dbReference type="InParanoid" id="A0A7J7CB58"/>
<protein>
    <recommendedName>
        <fullName evidence="9">rRNA-processing protein EBP2</fullName>
    </recommendedName>
</protein>
<evidence type="ECO:0000256" key="5">
    <source>
        <dbReference type="ARBA" id="ARBA00023242"/>
    </source>
</evidence>
<keyword evidence="8" id="KW-1185">Reference proteome</keyword>
<sequence>MESTLLDEDVMEDDEMEGEAYESEEEEEGDAPEGTRQAFEKLQSMKLPFLRPPDFYADMVKSDAHMEKVSGRFLAEKRNKEAAYERRKDREVQELAKEAVRWNLPLKMGKHLRALIKRGQGQLLEIGLEGRLDKVEKERKAWRINKRRGNLRTQSLDMEGGRA</sequence>
<proteinExistence type="inferred from homology"/>
<organism evidence="7 8">
    <name type="scientific">Tripterygium wilfordii</name>
    <name type="common">Thunder God vine</name>
    <dbReference type="NCBI Taxonomy" id="458696"/>
    <lineage>
        <taxon>Eukaryota</taxon>
        <taxon>Viridiplantae</taxon>
        <taxon>Streptophyta</taxon>
        <taxon>Embryophyta</taxon>
        <taxon>Tracheophyta</taxon>
        <taxon>Spermatophyta</taxon>
        <taxon>Magnoliopsida</taxon>
        <taxon>eudicotyledons</taxon>
        <taxon>Gunneridae</taxon>
        <taxon>Pentapetalae</taxon>
        <taxon>rosids</taxon>
        <taxon>fabids</taxon>
        <taxon>Celastrales</taxon>
        <taxon>Celastraceae</taxon>
        <taxon>Tripterygium</taxon>
    </lineage>
</organism>
<dbReference type="Proteomes" id="UP000593562">
    <property type="component" value="Unassembled WGS sequence"/>
</dbReference>